<dbReference type="AlphaFoldDB" id="A0A6I6UJW5"/>
<proteinExistence type="predicted"/>
<evidence type="ECO:0000313" key="1">
    <source>
        <dbReference type="EMBL" id="QHE59789.1"/>
    </source>
</evidence>
<organism evidence="1 2">
    <name type="scientific">Rossellomorea vietnamensis</name>
    <dbReference type="NCBI Taxonomy" id="218284"/>
    <lineage>
        <taxon>Bacteria</taxon>
        <taxon>Bacillati</taxon>
        <taxon>Bacillota</taxon>
        <taxon>Bacilli</taxon>
        <taxon>Bacillales</taxon>
        <taxon>Bacillaceae</taxon>
        <taxon>Rossellomorea</taxon>
    </lineage>
</organism>
<reference evidence="1 2" key="1">
    <citation type="submission" date="2019-06" db="EMBL/GenBank/DDBJ databases">
        <title>An operon consisting of a P-type ATPase gene and a transcriptional regular gene given the different cadmium resistance in Bacillus vietamensis 151-6 and Bacillus marisflavi 151-25.</title>
        <authorList>
            <person name="Yu X."/>
        </authorList>
    </citation>
    <scope>NUCLEOTIDE SEQUENCE [LARGE SCALE GENOMIC DNA]</scope>
    <source>
        <strain evidence="1 2">151-6</strain>
    </source>
</reference>
<accession>A0A6I6UJW5</accession>
<gene>
    <name evidence="1" type="ORF">FHE72_01095</name>
</gene>
<sequence length="73" mass="8312">MALMNGYSKESLVNVLNNKYEIKLDIKVIEKLLSDWLRDGLIFYDSESYVSLAIEASAHIVTQMEEGLEVVKC</sequence>
<dbReference type="KEGG" id="bvq:FHE72_01095"/>
<evidence type="ECO:0000313" key="2">
    <source>
        <dbReference type="Proteomes" id="UP000465062"/>
    </source>
</evidence>
<dbReference type="EMBL" id="CP047394">
    <property type="protein sequence ID" value="QHE59789.1"/>
    <property type="molecule type" value="Genomic_DNA"/>
</dbReference>
<dbReference type="Proteomes" id="UP000465062">
    <property type="component" value="Chromosome"/>
</dbReference>
<dbReference type="RefSeq" id="WP_159360948.1">
    <property type="nucleotide sequence ID" value="NZ_CP047394.1"/>
</dbReference>
<name>A0A6I6UJW5_9BACI</name>
<protein>
    <submittedName>
        <fullName evidence="1">Uncharacterized protein</fullName>
    </submittedName>
</protein>